<sequence>MTIRVLIVDDQAMVRAGFAALLAAQSDIDVVGQAEDGKQGVELGRSTHPDVVLMDVRMPEMDGLEAARRLLDPPRGVIHRPKVLMLTTFDVDDYVYEALRAGASGFLLKDAPPDDLISAVRIVAAGEALLAPSVTRRLIADFVKQRPAQRKDPALKLNGLTPREAEVLELIARGMSNQEIAAHLVLAEQTVKTHIGRVLSKLDLRDRAQLVIFAYEAGVVVPARGDE</sequence>
<evidence type="ECO:0000256" key="5">
    <source>
        <dbReference type="PROSITE-ProRule" id="PRU00169"/>
    </source>
</evidence>
<keyword evidence="4" id="KW-0804">Transcription</keyword>
<dbReference type="SMART" id="SM00421">
    <property type="entry name" value="HTH_LUXR"/>
    <property type="match status" value="1"/>
</dbReference>
<organism evidence="8 9">
    <name type="scientific">Streptomyces mesophilus</name>
    <dbReference type="NCBI Taxonomy" id="1775132"/>
    <lineage>
        <taxon>Bacteria</taxon>
        <taxon>Bacillati</taxon>
        <taxon>Actinomycetota</taxon>
        <taxon>Actinomycetes</taxon>
        <taxon>Kitasatosporales</taxon>
        <taxon>Streptomycetaceae</taxon>
        <taxon>Streptomyces</taxon>
    </lineage>
</organism>
<evidence type="ECO:0000259" key="6">
    <source>
        <dbReference type="PROSITE" id="PS50043"/>
    </source>
</evidence>
<name>A0A6G4XTE6_9ACTN</name>
<protein>
    <submittedName>
        <fullName evidence="8">Response regulator transcription factor</fullName>
    </submittedName>
</protein>
<evidence type="ECO:0000256" key="3">
    <source>
        <dbReference type="ARBA" id="ARBA00023125"/>
    </source>
</evidence>
<evidence type="ECO:0000256" key="4">
    <source>
        <dbReference type="ARBA" id="ARBA00023163"/>
    </source>
</evidence>
<keyword evidence="3" id="KW-0238">DNA-binding</keyword>
<dbReference type="InterPro" id="IPR000792">
    <property type="entry name" value="Tscrpt_reg_LuxR_C"/>
</dbReference>
<dbReference type="PANTHER" id="PTHR43214:SF24">
    <property type="entry name" value="TRANSCRIPTIONAL REGULATORY PROTEIN NARL-RELATED"/>
    <property type="match status" value="1"/>
</dbReference>
<evidence type="ECO:0000259" key="7">
    <source>
        <dbReference type="PROSITE" id="PS50110"/>
    </source>
</evidence>
<proteinExistence type="predicted"/>
<dbReference type="PROSITE" id="PS00622">
    <property type="entry name" value="HTH_LUXR_1"/>
    <property type="match status" value="1"/>
</dbReference>
<dbReference type="RefSeq" id="WP_165335891.1">
    <property type="nucleotide sequence ID" value="NZ_JAAKZW010000220.1"/>
</dbReference>
<keyword evidence="2" id="KW-0805">Transcription regulation</keyword>
<dbReference type="Gene3D" id="3.40.50.2300">
    <property type="match status" value="1"/>
</dbReference>
<evidence type="ECO:0000256" key="1">
    <source>
        <dbReference type="ARBA" id="ARBA00022553"/>
    </source>
</evidence>
<dbReference type="SUPFAM" id="SSF52172">
    <property type="entry name" value="CheY-like"/>
    <property type="match status" value="1"/>
</dbReference>
<reference evidence="8 9" key="1">
    <citation type="submission" date="2020-02" db="EMBL/GenBank/DDBJ databases">
        <title>Whole-genome analyses of novel actinobacteria.</title>
        <authorList>
            <person name="Sahin N."/>
            <person name="Tokatli A."/>
        </authorList>
    </citation>
    <scope>NUCLEOTIDE SEQUENCE [LARGE SCALE GENOMIC DNA]</scope>
    <source>
        <strain evidence="8 9">YC504</strain>
    </source>
</reference>
<dbReference type="CDD" id="cd17535">
    <property type="entry name" value="REC_NarL-like"/>
    <property type="match status" value="1"/>
</dbReference>
<feature type="domain" description="HTH luxR-type" evidence="6">
    <location>
        <begin position="153"/>
        <end position="218"/>
    </location>
</feature>
<dbReference type="PANTHER" id="PTHR43214">
    <property type="entry name" value="TWO-COMPONENT RESPONSE REGULATOR"/>
    <property type="match status" value="1"/>
</dbReference>
<dbReference type="InterPro" id="IPR011006">
    <property type="entry name" value="CheY-like_superfamily"/>
</dbReference>
<dbReference type="PROSITE" id="PS50043">
    <property type="entry name" value="HTH_LUXR_2"/>
    <property type="match status" value="1"/>
</dbReference>
<dbReference type="InterPro" id="IPR058245">
    <property type="entry name" value="NreC/VraR/RcsB-like_REC"/>
</dbReference>
<evidence type="ECO:0000313" key="8">
    <source>
        <dbReference type="EMBL" id="NGO80472.1"/>
    </source>
</evidence>
<dbReference type="AlphaFoldDB" id="A0A6G4XTE6"/>
<dbReference type="InterPro" id="IPR039420">
    <property type="entry name" value="WalR-like"/>
</dbReference>
<dbReference type="PROSITE" id="PS50110">
    <property type="entry name" value="RESPONSE_REGULATORY"/>
    <property type="match status" value="1"/>
</dbReference>
<dbReference type="InterPro" id="IPR001789">
    <property type="entry name" value="Sig_transdc_resp-reg_receiver"/>
</dbReference>
<keyword evidence="9" id="KW-1185">Reference proteome</keyword>
<gene>
    <name evidence="8" type="ORF">G6045_33165</name>
</gene>
<dbReference type="PRINTS" id="PR00038">
    <property type="entry name" value="HTHLUXR"/>
</dbReference>
<dbReference type="Pfam" id="PF00196">
    <property type="entry name" value="GerE"/>
    <property type="match status" value="1"/>
</dbReference>
<accession>A0A6G4XTE6</accession>
<evidence type="ECO:0000313" key="9">
    <source>
        <dbReference type="Proteomes" id="UP000481109"/>
    </source>
</evidence>
<dbReference type="SMART" id="SM00448">
    <property type="entry name" value="REC"/>
    <property type="match status" value="1"/>
</dbReference>
<feature type="modified residue" description="4-aspartylphosphate" evidence="5">
    <location>
        <position position="55"/>
    </location>
</feature>
<dbReference type="CDD" id="cd06170">
    <property type="entry name" value="LuxR_C_like"/>
    <property type="match status" value="1"/>
</dbReference>
<comment type="caution">
    <text evidence="8">The sequence shown here is derived from an EMBL/GenBank/DDBJ whole genome shotgun (WGS) entry which is preliminary data.</text>
</comment>
<dbReference type="GO" id="GO:0006355">
    <property type="term" value="P:regulation of DNA-templated transcription"/>
    <property type="evidence" value="ECO:0007669"/>
    <property type="project" value="InterPro"/>
</dbReference>
<dbReference type="GO" id="GO:0000160">
    <property type="term" value="P:phosphorelay signal transduction system"/>
    <property type="evidence" value="ECO:0007669"/>
    <property type="project" value="InterPro"/>
</dbReference>
<keyword evidence="1 5" id="KW-0597">Phosphoprotein</keyword>
<evidence type="ECO:0000256" key="2">
    <source>
        <dbReference type="ARBA" id="ARBA00023015"/>
    </source>
</evidence>
<dbReference type="Proteomes" id="UP000481109">
    <property type="component" value="Unassembled WGS sequence"/>
</dbReference>
<dbReference type="Pfam" id="PF00072">
    <property type="entry name" value="Response_reg"/>
    <property type="match status" value="1"/>
</dbReference>
<dbReference type="EMBL" id="JAAKZW010000220">
    <property type="protein sequence ID" value="NGO80472.1"/>
    <property type="molecule type" value="Genomic_DNA"/>
</dbReference>
<feature type="domain" description="Response regulatory" evidence="7">
    <location>
        <begin position="4"/>
        <end position="124"/>
    </location>
</feature>
<dbReference type="GO" id="GO:0003677">
    <property type="term" value="F:DNA binding"/>
    <property type="evidence" value="ECO:0007669"/>
    <property type="project" value="UniProtKB-KW"/>
</dbReference>